<comment type="caution">
    <text evidence="2">The sequence shown here is derived from an EMBL/GenBank/DDBJ whole genome shotgun (WGS) entry which is preliminary data.</text>
</comment>
<sequence length="153" mass="16544">MDKAKMNVKVSKFLKRNWWYVGAFGGAGAFLIGTMLLRVVKERYQPDATFSDLFAHPSVVLIMACAGLLFGGTAILCQDLWRDAMKLGGLQRARKTCTWSWGIAAGSTVAASILNVPALVSVFETLFAISLIASVGVTGTTLAAHFKLGQMRR</sequence>
<keyword evidence="1" id="KW-0472">Membrane</keyword>
<dbReference type="RefSeq" id="WP_128232751.1">
    <property type="nucleotide sequence ID" value="NZ_SAUY01000015.1"/>
</dbReference>
<gene>
    <name evidence="2" type="ORF">D2T29_12805</name>
</gene>
<feature type="transmembrane region" description="Helical" evidence="1">
    <location>
        <begin position="98"/>
        <end position="120"/>
    </location>
</feature>
<keyword evidence="1" id="KW-1133">Transmembrane helix</keyword>
<keyword evidence="1" id="KW-0812">Transmembrane</keyword>
<accession>A0A443KCT4</accession>
<proteinExistence type="predicted"/>
<dbReference type="AlphaFoldDB" id="A0A443KCT4"/>
<protein>
    <submittedName>
        <fullName evidence="2">Uncharacterized protein</fullName>
    </submittedName>
</protein>
<name>A0A443KCT4_9RHOB</name>
<evidence type="ECO:0000256" key="1">
    <source>
        <dbReference type="SAM" id="Phobius"/>
    </source>
</evidence>
<dbReference type="EMBL" id="SAUY01000015">
    <property type="protein sequence ID" value="RWR30545.1"/>
    <property type="molecule type" value="Genomic_DNA"/>
</dbReference>
<reference evidence="2 3" key="1">
    <citation type="submission" date="2019-01" db="EMBL/GenBank/DDBJ databases">
        <title>Sinorhodobacter populi sp. nov. isolated from the symptomatic bark tissue of Populus euramericana canker.</title>
        <authorList>
            <person name="Xu G."/>
        </authorList>
    </citation>
    <scope>NUCLEOTIDE SEQUENCE [LARGE SCALE GENOMIC DNA]</scope>
    <source>
        <strain evidence="2 3">07D10-4-3</strain>
    </source>
</reference>
<evidence type="ECO:0000313" key="2">
    <source>
        <dbReference type="EMBL" id="RWR30545.1"/>
    </source>
</evidence>
<reference evidence="2 3" key="2">
    <citation type="submission" date="2019-01" db="EMBL/GenBank/DDBJ databases">
        <authorList>
            <person name="Li Y."/>
        </authorList>
    </citation>
    <scope>NUCLEOTIDE SEQUENCE [LARGE SCALE GENOMIC DNA]</scope>
    <source>
        <strain evidence="2 3">07D10-4-3</strain>
    </source>
</reference>
<dbReference type="Proteomes" id="UP000284451">
    <property type="component" value="Unassembled WGS sequence"/>
</dbReference>
<feature type="transmembrane region" description="Helical" evidence="1">
    <location>
        <begin position="126"/>
        <end position="146"/>
    </location>
</feature>
<feature type="transmembrane region" description="Helical" evidence="1">
    <location>
        <begin position="20"/>
        <end position="39"/>
    </location>
</feature>
<evidence type="ECO:0000313" key="3">
    <source>
        <dbReference type="Proteomes" id="UP000284451"/>
    </source>
</evidence>
<feature type="transmembrane region" description="Helical" evidence="1">
    <location>
        <begin position="59"/>
        <end position="77"/>
    </location>
</feature>
<organism evidence="2 3">
    <name type="scientific">Paenirhodobacter populi</name>
    <dbReference type="NCBI Taxonomy" id="2306993"/>
    <lineage>
        <taxon>Bacteria</taxon>
        <taxon>Pseudomonadati</taxon>
        <taxon>Pseudomonadota</taxon>
        <taxon>Alphaproteobacteria</taxon>
        <taxon>Rhodobacterales</taxon>
        <taxon>Rhodobacter group</taxon>
        <taxon>Paenirhodobacter</taxon>
    </lineage>
</organism>